<name>A0A0A1TBM0_9HYPO</name>
<feature type="signal peptide" evidence="1">
    <location>
        <begin position="1"/>
        <end position="16"/>
    </location>
</feature>
<dbReference type="AlphaFoldDB" id="A0A0A1TBM0"/>
<feature type="chain" id="PRO_5001990065" description="Secreted protein" evidence="1">
    <location>
        <begin position="17"/>
        <end position="147"/>
    </location>
</feature>
<dbReference type="STRING" id="1531966.A0A0A1TBM0"/>
<evidence type="ECO:0000313" key="3">
    <source>
        <dbReference type="Proteomes" id="UP000039046"/>
    </source>
</evidence>
<keyword evidence="1" id="KW-0732">Signal</keyword>
<evidence type="ECO:0000313" key="2">
    <source>
        <dbReference type="EMBL" id="CEJ82769.1"/>
    </source>
</evidence>
<dbReference type="OrthoDB" id="2986332at2759"/>
<proteinExistence type="predicted"/>
<dbReference type="EMBL" id="CDHN01000001">
    <property type="protein sequence ID" value="CEJ82769.1"/>
    <property type="molecule type" value="Genomic_DNA"/>
</dbReference>
<accession>A0A0A1TBM0</accession>
<evidence type="ECO:0000256" key="1">
    <source>
        <dbReference type="SAM" id="SignalP"/>
    </source>
</evidence>
<sequence>MRFSTIFFAFAAAATAMDDETFYNLDLPEFTPDGDKVVDLRFSSALDRRAGCGNIPGIANGACVHYYSANRCADRDHIKGYKPTCAGNCYVDRFHSVKVAGDGTYSTNCVLFSDTNCQNKILDMGSKTGQGKCKNADGWSMKCYYRC</sequence>
<gene>
    <name evidence="2" type="ORF">VHEMI02817</name>
</gene>
<keyword evidence="3" id="KW-1185">Reference proteome</keyword>
<organism evidence="2 3">
    <name type="scientific">[Torrubiella] hemipterigena</name>
    <dbReference type="NCBI Taxonomy" id="1531966"/>
    <lineage>
        <taxon>Eukaryota</taxon>
        <taxon>Fungi</taxon>
        <taxon>Dikarya</taxon>
        <taxon>Ascomycota</taxon>
        <taxon>Pezizomycotina</taxon>
        <taxon>Sordariomycetes</taxon>
        <taxon>Hypocreomycetidae</taxon>
        <taxon>Hypocreales</taxon>
        <taxon>Clavicipitaceae</taxon>
        <taxon>Clavicipitaceae incertae sedis</taxon>
        <taxon>'Torrubiella' clade</taxon>
    </lineage>
</organism>
<dbReference type="HOGENOM" id="CLU_143006_0_0_1"/>
<protein>
    <recommendedName>
        <fullName evidence="4">Secreted protein</fullName>
    </recommendedName>
</protein>
<reference evidence="2 3" key="1">
    <citation type="journal article" date="2015" name="Genome Announc.">
        <title>Draft Genome Sequence and Gene Annotation of the Entomopathogenic Fungus Verticillium hemipterigenum.</title>
        <authorList>
            <person name="Horn F."/>
            <person name="Habel A."/>
            <person name="Scharf D.H."/>
            <person name="Dworschak J."/>
            <person name="Brakhage A.A."/>
            <person name="Guthke R."/>
            <person name="Hertweck C."/>
            <person name="Linde J."/>
        </authorList>
    </citation>
    <scope>NUCLEOTIDE SEQUENCE [LARGE SCALE GENOMIC DNA]</scope>
</reference>
<evidence type="ECO:0008006" key="4">
    <source>
        <dbReference type="Google" id="ProtNLM"/>
    </source>
</evidence>
<dbReference type="Proteomes" id="UP000039046">
    <property type="component" value="Unassembled WGS sequence"/>
</dbReference>